<organism evidence="2 3">
    <name type="scientific">Pontibacter cellulosilyticus</name>
    <dbReference type="NCBI Taxonomy" id="1720253"/>
    <lineage>
        <taxon>Bacteria</taxon>
        <taxon>Pseudomonadati</taxon>
        <taxon>Bacteroidota</taxon>
        <taxon>Cytophagia</taxon>
        <taxon>Cytophagales</taxon>
        <taxon>Hymenobacteraceae</taxon>
        <taxon>Pontibacter</taxon>
    </lineage>
</organism>
<dbReference type="Proteomes" id="UP000603640">
    <property type="component" value="Unassembled WGS sequence"/>
</dbReference>
<dbReference type="RefSeq" id="WP_187067497.1">
    <property type="nucleotide sequence ID" value="NZ_JACRVF010000003.1"/>
</dbReference>
<reference evidence="2" key="1">
    <citation type="submission" date="2020-08" db="EMBL/GenBank/DDBJ databases">
        <title>Pontibacter sp. SD6 16S ribosomal RNA gene Genome sequencing and assembly.</title>
        <authorList>
            <person name="Kang M."/>
        </authorList>
    </citation>
    <scope>NUCLEOTIDE SEQUENCE</scope>
    <source>
        <strain evidence="2">SD6</strain>
    </source>
</reference>
<dbReference type="AlphaFoldDB" id="A0A923N758"/>
<keyword evidence="1" id="KW-0472">Membrane</keyword>
<comment type="caution">
    <text evidence="2">The sequence shown here is derived from an EMBL/GenBank/DDBJ whole genome shotgun (WGS) entry which is preliminary data.</text>
</comment>
<evidence type="ECO:0000313" key="2">
    <source>
        <dbReference type="EMBL" id="MBC5993471.1"/>
    </source>
</evidence>
<gene>
    <name evidence="2" type="ORF">H8S84_11550</name>
</gene>
<keyword evidence="1" id="KW-0812">Transmembrane</keyword>
<accession>A0A923N758</accession>
<keyword evidence="3" id="KW-1185">Reference proteome</keyword>
<feature type="transmembrane region" description="Helical" evidence="1">
    <location>
        <begin position="85"/>
        <end position="102"/>
    </location>
</feature>
<keyword evidence="1" id="KW-1133">Transmembrane helix</keyword>
<dbReference type="EMBL" id="JACRVF010000003">
    <property type="protein sequence ID" value="MBC5993471.1"/>
    <property type="molecule type" value="Genomic_DNA"/>
</dbReference>
<evidence type="ECO:0000313" key="3">
    <source>
        <dbReference type="Proteomes" id="UP000603640"/>
    </source>
</evidence>
<protein>
    <submittedName>
        <fullName evidence="2">Uncharacterized protein</fullName>
    </submittedName>
</protein>
<sequence length="231" mass="26183">MPNPQESKIEDFAFDYLQGYYTSQQGAKNVLISRSEKNKQGIEVEGMFTFKHPDNTIFLATVTFKNSQKLTDLLTAYKKQGLNKLRFLTPVLLLMLGVYASVQFKGGIVGLAVTCVAAVAGFILHTYLLKYYLKRRVNNLLDVLKMHQSNEQWLGLSISSLVFRNNNLASYFLKLCQRRGIGVITVGKRAKVVLMQEPRTNVSRKGDFLSHYVSEHSIRKAIQDNTILRVA</sequence>
<name>A0A923N758_9BACT</name>
<proteinExistence type="predicted"/>
<evidence type="ECO:0000256" key="1">
    <source>
        <dbReference type="SAM" id="Phobius"/>
    </source>
</evidence>
<feature type="transmembrane region" description="Helical" evidence="1">
    <location>
        <begin position="108"/>
        <end position="129"/>
    </location>
</feature>